<accession>A0A9W6BTV9</accession>
<evidence type="ECO:0000313" key="7">
    <source>
        <dbReference type="EMBL" id="GLC57697.1"/>
    </source>
</evidence>
<evidence type="ECO:0000256" key="3">
    <source>
        <dbReference type="ARBA" id="ARBA00023054"/>
    </source>
</evidence>
<feature type="coiled-coil region" evidence="4">
    <location>
        <begin position="238"/>
        <end position="388"/>
    </location>
</feature>
<dbReference type="AlphaFoldDB" id="A0A9W6BTV9"/>
<evidence type="ECO:0000256" key="4">
    <source>
        <dbReference type="SAM" id="Coils"/>
    </source>
</evidence>
<evidence type="ECO:0000259" key="6">
    <source>
        <dbReference type="Pfam" id="PF13476"/>
    </source>
</evidence>
<feature type="coiled-coil region" evidence="4">
    <location>
        <begin position="418"/>
        <end position="476"/>
    </location>
</feature>
<evidence type="ECO:0000256" key="5">
    <source>
        <dbReference type="SAM" id="MobiDB-lite"/>
    </source>
</evidence>
<feature type="region of interest" description="Disordered" evidence="5">
    <location>
        <begin position="718"/>
        <end position="740"/>
    </location>
</feature>
<evidence type="ECO:0000256" key="2">
    <source>
        <dbReference type="ARBA" id="ARBA00018687"/>
    </source>
</evidence>
<dbReference type="Pfam" id="PF13476">
    <property type="entry name" value="AAA_23"/>
    <property type="match status" value="1"/>
</dbReference>
<reference evidence="7 8" key="1">
    <citation type="journal article" date="2023" name="Commun. Biol.">
        <title>Reorganization of the ancestral sex-determining regions during the evolution of trioecy in Pleodorina starrii.</title>
        <authorList>
            <person name="Takahashi K."/>
            <person name="Suzuki S."/>
            <person name="Kawai-Toyooka H."/>
            <person name="Yamamoto K."/>
            <person name="Hamaji T."/>
            <person name="Ootsuki R."/>
            <person name="Yamaguchi H."/>
            <person name="Kawachi M."/>
            <person name="Higashiyama T."/>
            <person name="Nozaki H."/>
        </authorList>
    </citation>
    <scope>NUCLEOTIDE SEQUENCE [LARGE SCALE GENOMIC DNA]</scope>
    <source>
        <strain evidence="7 8">NIES-4479</strain>
    </source>
</reference>
<dbReference type="GO" id="GO:0003697">
    <property type="term" value="F:single-stranded DNA binding"/>
    <property type="evidence" value="ECO:0007669"/>
    <property type="project" value="TreeGrafter"/>
</dbReference>
<dbReference type="GO" id="GO:0016887">
    <property type="term" value="F:ATP hydrolysis activity"/>
    <property type="evidence" value="ECO:0007669"/>
    <property type="project" value="InterPro"/>
</dbReference>
<dbReference type="GO" id="GO:0030915">
    <property type="term" value="C:Smc5-Smc6 complex"/>
    <property type="evidence" value="ECO:0007669"/>
    <property type="project" value="TreeGrafter"/>
</dbReference>
<comment type="caution">
    <text evidence="7">The sequence shown here is derived from an EMBL/GenBank/DDBJ whole genome shotgun (WGS) entry which is preliminary data.</text>
</comment>
<dbReference type="SUPFAM" id="SSF52540">
    <property type="entry name" value="P-loop containing nucleoside triphosphate hydrolases"/>
    <property type="match status" value="1"/>
</dbReference>
<keyword evidence="3 4" id="KW-0175">Coiled coil</keyword>
<dbReference type="Proteomes" id="UP001165080">
    <property type="component" value="Unassembled WGS sequence"/>
</dbReference>
<gene>
    <name evidence="7" type="primary">PLEST002604</name>
    <name evidence="7" type="ORF">PLESTB_001254900</name>
</gene>
<proteinExistence type="inferred from homology"/>
<feature type="compositionally biased region" description="Acidic residues" evidence="5">
    <location>
        <begin position="135"/>
        <end position="145"/>
    </location>
</feature>
<dbReference type="GO" id="GO:0000724">
    <property type="term" value="P:double-strand break repair via homologous recombination"/>
    <property type="evidence" value="ECO:0007669"/>
    <property type="project" value="TreeGrafter"/>
</dbReference>
<feature type="compositionally biased region" description="Gly residues" evidence="5">
    <location>
        <begin position="149"/>
        <end position="158"/>
    </location>
</feature>
<comment type="similarity">
    <text evidence="1">Belongs to the SMC family. SMC5 subfamily.</text>
</comment>
<dbReference type="Gene3D" id="1.10.287.1490">
    <property type="match status" value="1"/>
</dbReference>
<sequence>MDGIYPRGSIKRVRLTDFMSFVGTVVLEAGSRVNLVEGPNGSGKSSLVTALCVGLAGNMKSLGRQTRPEELIRRGMPAFELEITLSGGPNQPDIVVHRRTERVSSSRASSARKRRRGGGAAAAAAAAGGGGGSDRDDDGDDDGEEVGGPAAGGGGGGSWSIHTMWRVDGQVVTEARVKELVRGLGIHFENLCQFLPQERVTEFSNLGPTELLESTEEAIGDGHLLQQHNELKRRSAQLRTKREELGHTRERLARVEAEQAASASEVRRLQRRNALRKQVERMRQKVVWLDRERSREQLAAARETAAAVQGRVEEARQRLQAATAPLNDRNRELQAARQAVAAQANEARTLEGRVNRALEALRRQEELVKAKEEELQGLNAKSTRWRADVASTRTNLARVREEMAALPTGLSPAQTARLQALELEIQQAAGEVGSLEFELGQKRRDVEQLGAQMRALEEAEQRRQDLRDQRLSRLERELPLSRSLYGWITEMKAAGRFRRRVLGPLLMEMVPVQNPVWAAQLEYIVGKANLGMVVCEDMEDNNMIQTWVQQQQRQRRGGCKANKLLFLKDDGAPPPQGYPQGHASQYSAYDITHTVDQLFEATSELVKDALRLTSSIHTAYVGTDRTLQAGLLNQLLSRTPIRRVLSPRVVATSGASEYNSSHKWTKLTDLPRAQLLNEDAVQDQGGAGAQQLAALRQAKSSAEAEAQRLAASLNRHKAQEAALQQEKTQLQNERRRLEKSAADLARRERDLAAQLARREAAGDPLATAGALRGALVADAEEMLRLAETARQLIAAQHQHLRRQAVSELSLAAASNGLAPLQQAVRRAEAGLAAVEGEAAGAARLVQRAQEKLRQDEERLREELGGGGAEPDAALRAAWAEWPEDSGALQQLMAEKEAEMEAAQASLRGDEVVVMEAWKRREGEISRLREEAAAGSSQVAAAEADVENRKSAWLPELHRHMESINGAVKGHFAAIGCAGEVVLREAGDAFGEYAAEIRVQYRPNEPLRPLNRNHHSGGERSVATMLYLMALQGVTTTPFRVVDEINQGMDSNNERKVFNLLVECSSHPDTPQCFLLTPKLIANLRFNDHVRVMSLKWAPAGALCVMPSVAAQLAEEAEAQAGGGGGRGGGGGGAAAAPSRPRQPRAGAAPMLAQLPWQQMKGLLLYGRAATAGEG</sequence>
<dbReference type="EMBL" id="BRXU01000019">
    <property type="protein sequence ID" value="GLC57697.1"/>
    <property type="molecule type" value="Genomic_DNA"/>
</dbReference>
<evidence type="ECO:0000313" key="8">
    <source>
        <dbReference type="Proteomes" id="UP001165080"/>
    </source>
</evidence>
<feature type="compositionally biased region" description="Gly residues" evidence="5">
    <location>
        <begin position="1120"/>
        <end position="1133"/>
    </location>
</feature>
<dbReference type="PANTHER" id="PTHR45916:SF1">
    <property type="entry name" value="STRUCTURAL MAINTENANCE OF CHROMOSOMES PROTEIN 5"/>
    <property type="match status" value="1"/>
</dbReference>
<dbReference type="InterPro" id="IPR038729">
    <property type="entry name" value="Rad50/SbcC_AAA"/>
</dbReference>
<feature type="coiled-coil region" evidence="4">
    <location>
        <begin position="831"/>
        <end position="944"/>
    </location>
</feature>
<name>A0A9W6BTV9_9CHLO</name>
<organism evidence="7 8">
    <name type="scientific">Pleodorina starrii</name>
    <dbReference type="NCBI Taxonomy" id="330485"/>
    <lineage>
        <taxon>Eukaryota</taxon>
        <taxon>Viridiplantae</taxon>
        <taxon>Chlorophyta</taxon>
        <taxon>core chlorophytes</taxon>
        <taxon>Chlorophyceae</taxon>
        <taxon>CS clade</taxon>
        <taxon>Chlamydomonadales</taxon>
        <taxon>Volvocaceae</taxon>
        <taxon>Pleodorina</taxon>
    </lineage>
</organism>
<dbReference type="InterPro" id="IPR027417">
    <property type="entry name" value="P-loop_NTPase"/>
</dbReference>
<feature type="compositionally biased region" description="Basic and acidic residues" evidence="5">
    <location>
        <begin position="95"/>
        <end position="104"/>
    </location>
</feature>
<feature type="region of interest" description="Disordered" evidence="5">
    <location>
        <begin position="90"/>
        <end position="159"/>
    </location>
</feature>
<dbReference type="Gene3D" id="3.40.50.300">
    <property type="entry name" value="P-loop containing nucleotide triphosphate hydrolases"/>
    <property type="match status" value="2"/>
</dbReference>
<evidence type="ECO:0000256" key="1">
    <source>
        <dbReference type="ARBA" id="ARBA00010171"/>
    </source>
</evidence>
<feature type="region of interest" description="Disordered" evidence="5">
    <location>
        <begin position="1119"/>
        <end position="1149"/>
    </location>
</feature>
<protein>
    <recommendedName>
        <fullName evidence="2">Structural maintenance of chromosomes protein 5</fullName>
    </recommendedName>
</protein>
<feature type="domain" description="Rad50/SbcC-type AAA" evidence="6">
    <location>
        <begin position="12"/>
        <end position="258"/>
    </location>
</feature>
<dbReference type="GO" id="GO:0005634">
    <property type="term" value="C:nucleus"/>
    <property type="evidence" value="ECO:0007669"/>
    <property type="project" value="TreeGrafter"/>
</dbReference>
<dbReference type="PANTHER" id="PTHR45916">
    <property type="entry name" value="STRUCTURAL MAINTENANCE OF CHROMOSOMES PROTEIN 5"/>
    <property type="match status" value="1"/>
</dbReference>
<feature type="compositionally biased region" description="Low complexity" evidence="5">
    <location>
        <begin position="1134"/>
        <end position="1149"/>
    </location>
</feature>
<keyword evidence="8" id="KW-1185">Reference proteome</keyword>